<proteinExistence type="predicted"/>
<dbReference type="GO" id="GO:0006357">
    <property type="term" value="P:regulation of transcription by RNA polymerase II"/>
    <property type="evidence" value="ECO:0007669"/>
    <property type="project" value="InterPro"/>
</dbReference>
<protein>
    <submittedName>
        <fullName evidence="1">Uncharacterized protein</fullName>
    </submittedName>
</protein>
<accession>A0AAV5MNB1</accession>
<evidence type="ECO:0000313" key="1">
    <source>
        <dbReference type="EMBL" id="GKV50343.1"/>
    </source>
</evidence>
<name>A0AAV5MNB1_9ROSI</name>
<dbReference type="AlphaFoldDB" id="A0AAV5MNB1"/>
<evidence type="ECO:0000313" key="2">
    <source>
        <dbReference type="Proteomes" id="UP001054252"/>
    </source>
</evidence>
<dbReference type="InterPro" id="IPR024943">
    <property type="entry name" value="Enhancer_polycomb"/>
</dbReference>
<organism evidence="1 2">
    <name type="scientific">Rubroshorea leprosula</name>
    <dbReference type="NCBI Taxonomy" id="152421"/>
    <lineage>
        <taxon>Eukaryota</taxon>
        <taxon>Viridiplantae</taxon>
        <taxon>Streptophyta</taxon>
        <taxon>Embryophyta</taxon>
        <taxon>Tracheophyta</taxon>
        <taxon>Spermatophyta</taxon>
        <taxon>Magnoliopsida</taxon>
        <taxon>eudicotyledons</taxon>
        <taxon>Gunneridae</taxon>
        <taxon>Pentapetalae</taxon>
        <taxon>rosids</taxon>
        <taxon>malvids</taxon>
        <taxon>Malvales</taxon>
        <taxon>Dipterocarpaceae</taxon>
        <taxon>Rubroshorea</taxon>
    </lineage>
</organism>
<sequence>MFEKVAYDVQERDNFSSEEIKELMVGVGPIAIKTIYEHWRQKWQRMGMPLIQRRQIPEENFSFWENQCDLGGSSWFSFFWKEIKWDLLLGMRSIDIQHITMNLLMIPHYLRRQQGYFHDKIQAAWDISPWAMMDLIGIITRNFKEAGQRNLGLFYLLVKCKCWVFTIRDKGREKWNKQVESGLFWLAKPAAFYLGDYLKHDLEQLDDSDLDEYRLRGASAAARHALNMAKHKREKAHRLMFREDAAVHKAAFAVNDCRCS</sequence>
<dbReference type="EMBL" id="BPVZ01000359">
    <property type="protein sequence ID" value="GKV50343.1"/>
    <property type="molecule type" value="Genomic_DNA"/>
</dbReference>
<dbReference type="GO" id="GO:0035267">
    <property type="term" value="C:NuA4 histone acetyltransferase complex"/>
    <property type="evidence" value="ECO:0007669"/>
    <property type="project" value="InterPro"/>
</dbReference>
<dbReference type="Proteomes" id="UP001054252">
    <property type="component" value="Unassembled WGS sequence"/>
</dbReference>
<comment type="caution">
    <text evidence="1">The sequence shown here is derived from an EMBL/GenBank/DDBJ whole genome shotgun (WGS) entry which is preliminary data.</text>
</comment>
<dbReference type="PANTHER" id="PTHR14898">
    <property type="entry name" value="ENHANCER OF POLYCOMB"/>
    <property type="match status" value="1"/>
</dbReference>
<keyword evidence="2" id="KW-1185">Reference proteome</keyword>
<reference evidence="1 2" key="1">
    <citation type="journal article" date="2021" name="Commun. Biol.">
        <title>The genome of Shorea leprosula (Dipterocarpaceae) highlights the ecological relevance of drought in aseasonal tropical rainforests.</title>
        <authorList>
            <person name="Ng K.K.S."/>
            <person name="Kobayashi M.J."/>
            <person name="Fawcett J.A."/>
            <person name="Hatakeyama M."/>
            <person name="Paape T."/>
            <person name="Ng C.H."/>
            <person name="Ang C.C."/>
            <person name="Tnah L.H."/>
            <person name="Lee C.T."/>
            <person name="Nishiyama T."/>
            <person name="Sese J."/>
            <person name="O'Brien M.J."/>
            <person name="Copetti D."/>
            <person name="Mohd Noor M.I."/>
            <person name="Ong R.C."/>
            <person name="Putra M."/>
            <person name="Sireger I.Z."/>
            <person name="Indrioko S."/>
            <person name="Kosugi Y."/>
            <person name="Izuno A."/>
            <person name="Isagi Y."/>
            <person name="Lee S.L."/>
            <person name="Shimizu K.K."/>
        </authorList>
    </citation>
    <scope>NUCLEOTIDE SEQUENCE [LARGE SCALE GENOMIC DNA]</scope>
    <source>
        <strain evidence="1">214</strain>
    </source>
</reference>
<gene>
    <name evidence="1" type="ORF">SLEP1_g57052</name>
</gene>